<dbReference type="EMBL" id="JAEQNB010000004">
    <property type="protein sequence ID" value="MBL0387873.1"/>
    <property type="molecule type" value="Genomic_DNA"/>
</dbReference>
<protein>
    <submittedName>
        <fullName evidence="1">Uncharacterized protein</fullName>
    </submittedName>
</protein>
<keyword evidence="2" id="KW-1185">Reference proteome</keyword>
<sequence>MIMTRLPMMYDRDLSKLLGQTPPPLNFAKRDPWWCPKMNCASNEDGVCQLYYADEMPAGAQPDDCLDYRPDEEKCENCGGDLIVTRDLYASDLDGRRGVMRDVKTCTSCWDVAGP</sequence>
<reference evidence="1 2" key="1">
    <citation type="submission" date="2021-01" db="EMBL/GenBank/DDBJ databases">
        <title>Tumebacillus sp. strain ITR2 16S ribosomal RNA gene Genome sequencing and assembly.</title>
        <authorList>
            <person name="Kang M."/>
        </authorList>
    </citation>
    <scope>NUCLEOTIDE SEQUENCE [LARGE SCALE GENOMIC DNA]</scope>
    <source>
        <strain evidence="1 2">ITR2</strain>
    </source>
</reference>
<proteinExistence type="predicted"/>
<accession>A0ABS1JC82</accession>
<name>A0ABS1JC82_9BACL</name>
<evidence type="ECO:0000313" key="2">
    <source>
        <dbReference type="Proteomes" id="UP000602284"/>
    </source>
</evidence>
<dbReference type="Proteomes" id="UP000602284">
    <property type="component" value="Unassembled WGS sequence"/>
</dbReference>
<gene>
    <name evidence="1" type="ORF">JJB07_14625</name>
</gene>
<comment type="caution">
    <text evidence="1">The sequence shown here is derived from an EMBL/GenBank/DDBJ whole genome shotgun (WGS) entry which is preliminary data.</text>
</comment>
<organism evidence="1 2">
    <name type="scientific">Tumebacillus amylolyticus</name>
    <dbReference type="NCBI Taxonomy" id="2801339"/>
    <lineage>
        <taxon>Bacteria</taxon>
        <taxon>Bacillati</taxon>
        <taxon>Bacillota</taxon>
        <taxon>Bacilli</taxon>
        <taxon>Bacillales</taxon>
        <taxon>Alicyclobacillaceae</taxon>
        <taxon>Tumebacillus</taxon>
    </lineage>
</organism>
<dbReference type="RefSeq" id="WP_201636298.1">
    <property type="nucleotide sequence ID" value="NZ_JAEQNB010000004.1"/>
</dbReference>
<evidence type="ECO:0000313" key="1">
    <source>
        <dbReference type="EMBL" id="MBL0387873.1"/>
    </source>
</evidence>